<dbReference type="STRING" id="261392.SAMN02745149_00022"/>
<dbReference type="PANTHER" id="PTHR40074:SF2">
    <property type="entry name" value="O-ACETYLTRANSFERASE WECH"/>
    <property type="match status" value="1"/>
</dbReference>
<evidence type="ECO:0000256" key="3">
    <source>
        <dbReference type="ARBA" id="ARBA00022475"/>
    </source>
</evidence>
<keyword evidence="5 7" id="KW-1133">Transmembrane helix</keyword>
<dbReference type="InterPro" id="IPR002656">
    <property type="entry name" value="Acyl_transf_3_dom"/>
</dbReference>
<sequence>MAVTAPLYVEIIRHLIANVWGGIAVPLFFIISGYLFAAKPKPAKVTVKSKFQGIVVPYILWTLITAALFFAAQSFAFTRPYFTQEQNIIRSWKAVDVIKAFFGRTQPDADYYHPLVYQFWYLRNLLVFFCISPLIKIAVQKTPFFYLALILSATILRLAGLFPDPFWIFPALFYFSLGFYAVRHIQGVLNALDSLRWRDALSGYAVFTAVCMYLSFTENPAAVIIGFLNTILTILLAVKAAGNACKNEKAYSILSGLSAYSFWIYAAHAPFISAVVSKLSVQFFPMHGALILIQFFGTSLLCIVLLVCIGASIRKIYPKLFFLLTGGRI</sequence>
<feature type="transmembrane region" description="Helical" evidence="7">
    <location>
        <begin position="221"/>
        <end position="238"/>
    </location>
</feature>
<feature type="transmembrane region" description="Helical" evidence="7">
    <location>
        <begin position="166"/>
        <end position="185"/>
    </location>
</feature>
<dbReference type="GO" id="GO:0016413">
    <property type="term" value="F:O-acetyltransferase activity"/>
    <property type="evidence" value="ECO:0007669"/>
    <property type="project" value="TreeGrafter"/>
</dbReference>
<keyword evidence="9" id="KW-0808">Transferase</keyword>
<evidence type="ECO:0000256" key="7">
    <source>
        <dbReference type="SAM" id="Phobius"/>
    </source>
</evidence>
<gene>
    <name evidence="9" type="ORF">SAMN02745149_00022</name>
</gene>
<feature type="transmembrane region" description="Helical" evidence="7">
    <location>
        <begin position="250"/>
        <end position="271"/>
    </location>
</feature>
<reference evidence="9 10" key="1">
    <citation type="submission" date="2017-02" db="EMBL/GenBank/DDBJ databases">
        <authorList>
            <person name="Peterson S.W."/>
        </authorList>
    </citation>
    <scope>NUCLEOTIDE SEQUENCE [LARGE SCALE GENOMIC DNA]</scope>
    <source>
        <strain evidence="9 10">ATCC BAA-908</strain>
    </source>
</reference>
<evidence type="ECO:0000256" key="6">
    <source>
        <dbReference type="ARBA" id="ARBA00023136"/>
    </source>
</evidence>
<evidence type="ECO:0000259" key="8">
    <source>
        <dbReference type="Pfam" id="PF01757"/>
    </source>
</evidence>
<name>A0A1T4JHC7_TREPO</name>
<comment type="subcellular location">
    <subcellularLocation>
        <location evidence="1">Cell membrane</location>
        <topology evidence="1">Multi-pass membrane protein</topology>
    </subcellularLocation>
</comment>
<feature type="transmembrane region" description="Helical" evidence="7">
    <location>
        <begin position="120"/>
        <end position="139"/>
    </location>
</feature>
<feature type="transmembrane region" description="Helical" evidence="7">
    <location>
        <begin position="291"/>
        <end position="313"/>
    </location>
</feature>
<dbReference type="AlphaFoldDB" id="A0A1T4JHC7"/>
<evidence type="ECO:0000256" key="5">
    <source>
        <dbReference type="ARBA" id="ARBA00022989"/>
    </source>
</evidence>
<comment type="similarity">
    <text evidence="2">Belongs to the acyltransferase 3 family.</text>
</comment>
<dbReference type="GO" id="GO:0005886">
    <property type="term" value="C:plasma membrane"/>
    <property type="evidence" value="ECO:0007669"/>
    <property type="project" value="UniProtKB-SubCell"/>
</dbReference>
<organism evidence="9 10">
    <name type="scientific">Treponema porcinum</name>
    <dbReference type="NCBI Taxonomy" id="261392"/>
    <lineage>
        <taxon>Bacteria</taxon>
        <taxon>Pseudomonadati</taxon>
        <taxon>Spirochaetota</taxon>
        <taxon>Spirochaetia</taxon>
        <taxon>Spirochaetales</taxon>
        <taxon>Treponemataceae</taxon>
        <taxon>Treponema</taxon>
    </lineage>
</organism>
<keyword evidence="3" id="KW-1003">Cell membrane</keyword>
<feature type="domain" description="Acyltransferase 3" evidence="8">
    <location>
        <begin position="15"/>
        <end position="306"/>
    </location>
</feature>
<feature type="transmembrane region" description="Helical" evidence="7">
    <location>
        <begin position="197"/>
        <end position="215"/>
    </location>
</feature>
<dbReference type="EMBL" id="FUWG01000002">
    <property type="protein sequence ID" value="SJZ29521.1"/>
    <property type="molecule type" value="Genomic_DNA"/>
</dbReference>
<evidence type="ECO:0000256" key="2">
    <source>
        <dbReference type="ARBA" id="ARBA00007400"/>
    </source>
</evidence>
<dbReference type="Pfam" id="PF01757">
    <property type="entry name" value="Acyl_transf_3"/>
    <property type="match status" value="1"/>
</dbReference>
<proteinExistence type="inferred from homology"/>
<feature type="transmembrane region" description="Helical" evidence="7">
    <location>
        <begin position="144"/>
        <end position="160"/>
    </location>
</feature>
<keyword evidence="10" id="KW-1185">Reference proteome</keyword>
<keyword evidence="9" id="KW-0012">Acyltransferase</keyword>
<keyword evidence="4 7" id="KW-0812">Transmembrane</keyword>
<accession>A0A1T4JHC7</accession>
<evidence type="ECO:0000256" key="4">
    <source>
        <dbReference type="ARBA" id="ARBA00022692"/>
    </source>
</evidence>
<feature type="transmembrane region" description="Helical" evidence="7">
    <location>
        <begin position="15"/>
        <end position="37"/>
    </location>
</feature>
<evidence type="ECO:0000313" key="9">
    <source>
        <dbReference type="EMBL" id="SJZ29521.1"/>
    </source>
</evidence>
<keyword evidence="6 7" id="KW-0472">Membrane</keyword>
<feature type="transmembrane region" description="Helical" evidence="7">
    <location>
        <begin position="58"/>
        <end position="77"/>
    </location>
</feature>
<dbReference type="GO" id="GO:0009246">
    <property type="term" value="P:enterobacterial common antigen biosynthetic process"/>
    <property type="evidence" value="ECO:0007669"/>
    <property type="project" value="TreeGrafter"/>
</dbReference>
<dbReference type="Proteomes" id="UP000190423">
    <property type="component" value="Unassembled WGS sequence"/>
</dbReference>
<evidence type="ECO:0000313" key="10">
    <source>
        <dbReference type="Proteomes" id="UP000190423"/>
    </source>
</evidence>
<protein>
    <submittedName>
        <fullName evidence="9">Surface polysaccharide O-acyltransferase, integral membrane enzyme</fullName>
    </submittedName>
</protein>
<evidence type="ECO:0000256" key="1">
    <source>
        <dbReference type="ARBA" id="ARBA00004651"/>
    </source>
</evidence>
<dbReference type="PANTHER" id="PTHR40074">
    <property type="entry name" value="O-ACETYLTRANSFERASE WECH"/>
    <property type="match status" value="1"/>
</dbReference>